<feature type="chain" id="PRO_5020838454" description="DOMON domain-containing protein" evidence="2">
    <location>
        <begin position="22"/>
        <end position="340"/>
    </location>
</feature>
<keyword evidence="2" id="KW-0732">Signal</keyword>
<keyword evidence="1" id="KW-0472">Membrane</keyword>
<accession>A0A4U5P191</accession>
<name>A0A4U5P191_STECR</name>
<feature type="transmembrane region" description="Helical" evidence="1">
    <location>
        <begin position="313"/>
        <end position="337"/>
    </location>
</feature>
<organism evidence="3 4">
    <name type="scientific">Steinernema carpocapsae</name>
    <name type="common">Entomopathogenic nematode</name>
    <dbReference type="NCBI Taxonomy" id="34508"/>
    <lineage>
        <taxon>Eukaryota</taxon>
        <taxon>Metazoa</taxon>
        <taxon>Ecdysozoa</taxon>
        <taxon>Nematoda</taxon>
        <taxon>Chromadorea</taxon>
        <taxon>Rhabditida</taxon>
        <taxon>Tylenchina</taxon>
        <taxon>Panagrolaimomorpha</taxon>
        <taxon>Strongyloidoidea</taxon>
        <taxon>Steinernematidae</taxon>
        <taxon>Steinernema</taxon>
    </lineage>
</organism>
<proteinExistence type="predicted"/>
<protein>
    <recommendedName>
        <fullName evidence="5">DOMON domain-containing protein</fullName>
    </recommendedName>
</protein>
<dbReference type="EMBL" id="AZBU02000003">
    <property type="protein sequence ID" value="TKR89560.1"/>
    <property type="molecule type" value="Genomic_DNA"/>
</dbReference>
<sequence length="340" mass="37092">MFLTQPKFRSVFSAAALVVLSACTVFVTPPGCTTIANKGFTVAASFSGRLLQQIFNGTSIDLLALHEIAIRDDSGMFNGQSSLLLLSYNDGVIELPYNVDFKAPFARRVVFVASNKEVNLTSLTVSNFNAPGTSNNSIPAAFGKVDPSTVTHFQDVVFGNGKMFNITSKTFVDTIDERISYAPGSHFDLKNPISVAGSNDSGTLVGIVNGKPIYREPCMRLQKKSFLVDCTKKCQEAEFNEGDFCFFMDGCEIAYGPRALFASIAVVPPAPVDFVTLPPLPTKKPVISSKKHTTRSLPAITKKRTFSRTKNPFPWRLMVASTFLVPIASAVILWLLLKYC</sequence>
<dbReference type="AlphaFoldDB" id="A0A4U5P191"/>
<keyword evidence="1" id="KW-0812">Transmembrane</keyword>
<reference evidence="3 4" key="1">
    <citation type="journal article" date="2015" name="Genome Biol.">
        <title>Comparative genomics of Steinernema reveals deeply conserved gene regulatory networks.</title>
        <authorList>
            <person name="Dillman A.R."/>
            <person name="Macchietto M."/>
            <person name="Porter C.F."/>
            <person name="Rogers A."/>
            <person name="Williams B."/>
            <person name="Antoshechkin I."/>
            <person name="Lee M.M."/>
            <person name="Goodwin Z."/>
            <person name="Lu X."/>
            <person name="Lewis E.E."/>
            <person name="Goodrich-Blair H."/>
            <person name="Stock S.P."/>
            <person name="Adams B.J."/>
            <person name="Sternberg P.W."/>
            <person name="Mortazavi A."/>
        </authorList>
    </citation>
    <scope>NUCLEOTIDE SEQUENCE [LARGE SCALE GENOMIC DNA]</scope>
    <source>
        <strain evidence="3 4">ALL</strain>
    </source>
</reference>
<reference evidence="3 4" key="2">
    <citation type="journal article" date="2019" name="G3 (Bethesda)">
        <title>Hybrid Assembly of the Genome of the Entomopathogenic Nematode Steinernema carpocapsae Identifies the X-Chromosome.</title>
        <authorList>
            <person name="Serra L."/>
            <person name="Macchietto M."/>
            <person name="Macias-Munoz A."/>
            <person name="McGill C.J."/>
            <person name="Rodriguez I.M."/>
            <person name="Rodriguez B."/>
            <person name="Murad R."/>
            <person name="Mortazavi A."/>
        </authorList>
    </citation>
    <scope>NUCLEOTIDE SEQUENCE [LARGE SCALE GENOMIC DNA]</scope>
    <source>
        <strain evidence="3 4">ALL</strain>
    </source>
</reference>
<keyword evidence="1" id="KW-1133">Transmembrane helix</keyword>
<gene>
    <name evidence="3" type="ORF">L596_013643</name>
</gene>
<evidence type="ECO:0000256" key="1">
    <source>
        <dbReference type="SAM" id="Phobius"/>
    </source>
</evidence>
<feature type="signal peptide" evidence="2">
    <location>
        <begin position="1"/>
        <end position="21"/>
    </location>
</feature>
<dbReference type="PROSITE" id="PS51257">
    <property type="entry name" value="PROKAR_LIPOPROTEIN"/>
    <property type="match status" value="1"/>
</dbReference>
<dbReference type="Proteomes" id="UP000298663">
    <property type="component" value="Unassembled WGS sequence"/>
</dbReference>
<comment type="caution">
    <text evidence="3">The sequence shown here is derived from an EMBL/GenBank/DDBJ whole genome shotgun (WGS) entry which is preliminary data.</text>
</comment>
<evidence type="ECO:0000313" key="4">
    <source>
        <dbReference type="Proteomes" id="UP000298663"/>
    </source>
</evidence>
<keyword evidence="4" id="KW-1185">Reference proteome</keyword>
<evidence type="ECO:0000313" key="3">
    <source>
        <dbReference type="EMBL" id="TKR89560.1"/>
    </source>
</evidence>
<evidence type="ECO:0008006" key="5">
    <source>
        <dbReference type="Google" id="ProtNLM"/>
    </source>
</evidence>
<evidence type="ECO:0000256" key="2">
    <source>
        <dbReference type="SAM" id="SignalP"/>
    </source>
</evidence>